<accession>A0A034WFB9</accession>
<organism evidence="1">
    <name type="scientific">Bactrocera dorsalis</name>
    <name type="common">Oriental fruit fly</name>
    <name type="synonym">Dacus dorsalis</name>
    <dbReference type="NCBI Taxonomy" id="27457"/>
    <lineage>
        <taxon>Eukaryota</taxon>
        <taxon>Metazoa</taxon>
        <taxon>Ecdysozoa</taxon>
        <taxon>Arthropoda</taxon>
        <taxon>Hexapoda</taxon>
        <taxon>Insecta</taxon>
        <taxon>Pterygota</taxon>
        <taxon>Neoptera</taxon>
        <taxon>Endopterygota</taxon>
        <taxon>Diptera</taxon>
        <taxon>Brachycera</taxon>
        <taxon>Muscomorpha</taxon>
        <taxon>Tephritoidea</taxon>
        <taxon>Tephritidae</taxon>
        <taxon>Bactrocera</taxon>
        <taxon>Bactrocera</taxon>
    </lineage>
</organism>
<reference evidence="1" key="1">
    <citation type="journal article" date="2014" name="BMC Genomics">
        <title>Characterizing the developmental transcriptome of the oriental fruit fly, Bactrocera dorsalis (Diptera: Tephritidae) through comparative genomic analysis with Drosophila melanogaster utilizing modENCODE datasets.</title>
        <authorList>
            <person name="Geib S.M."/>
            <person name="Calla B."/>
            <person name="Hall B."/>
            <person name="Hou S."/>
            <person name="Manoukis N.C."/>
        </authorList>
    </citation>
    <scope>NUCLEOTIDE SEQUENCE</scope>
    <source>
        <strain evidence="1">Punador</strain>
    </source>
</reference>
<protein>
    <submittedName>
        <fullName evidence="1">Uncharacterized protein</fullName>
    </submittedName>
</protein>
<dbReference type="EMBL" id="GAKP01005553">
    <property type="protein sequence ID" value="JAC53399.1"/>
    <property type="molecule type" value="Transcribed_RNA"/>
</dbReference>
<dbReference type="OrthoDB" id="446290at2759"/>
<evidence type="ECO:0000313" key="1">
    <source>
        <dbReference type="EMBL" id="JAC53399.1"/>
    </source>
</evidence>
<sequence>MTCCKPQGKSKFRPNFREKALTEKFYARHDHLKFDEKYAKAYEIYASNIANRQKTAFRENRLVPLTENQVYGWLSHLAFDYSTGCDPHLFRHHFHTHESIKTQLRVITEWLRHRKL</sequence>
<name>A0A034WFB9_BACDO</name>
<dbReference type="AlphaFoldDB" id="A0A034WFB9"/>
<proteinExistence type="predicted"/>